<proteinExistence type="predicted"/>
<feature type="region of interest" description="Disordered" evidence="1">
    <location>
        <begin position="481"/>
        <end position="525"/>
    </location>
</feature>
<evidence type="ECO:0000313" key="3">
    <source>
        <dbReference type="EMBL" id="KAF7310245.1"/>
    </source>
</evidence>
<dbReference type="OrthoDB" id="2745718at2759"/>
<evidence type="ECO:0000313" key="4">
    <source>
        <dbReference type="Proteomes" id="UP000636479"/>
    </source>
</evidence>
<dbReference type="EMBL" id="JACAZF010000003">
    <property type="protein sequence ID" value="KAF7310245.1"/>
    <property type="molecule type" value="Genomic_DNA"/>
</dbReference>
<evidence type="ECO:0000259" key="2">
    <source>
        <dbReference type="PROSITE" id="PS50181"/>
    </source>
</evidence>
<feature type="compositionally biased region" description="Basic and acidic residues" evidence="1">
    <location>
        <begin position="550"/>
        <end position="559"/>
    </location>
</feature>
<keyword evidence="4" id="KW-1185">Reference proteome</keyword>
<gene>
    <name evidence="3" type="ORF">MIND_00398200</name>
</gene>
<comment type="caution">
    <text evidence="3">The sequence shown here is derived from an EMBL/GenBank/DDBJ whole genome shotgun (WGS) entry which is preliminary data.</text>
</comment>
<dbReference type="Proteomes" id="UP000636479">
    <property type="component" value="Unassembled WGS sequence"/>
</dbReference>
<reference evidence="3" key="1">
    <citation type="submission" date="2020-05" db="EMBL/GenBank/DDBJ databases">
        <title>Mycena genomes resolve the evolution of fungal bioluminescence.</title>
        <authorList>
            <person name="Tsai I.J."/>
        </authorList>
    </citation>
    <scope>NUCLEOTIDE SEQUENCE</scope>
    <source>
        <strain evidence="3">171206Taipei</strain>
    </source>
</reference>
<feature type="region of interest" description="Disordered" evidence="1">
    <location>
        <begin position="550"/>
        <end position="569"/>
    </location>
</feature>
<dbReference type="GeneID" id="59343326"/>
<protein>
    <submittedName>
        <fullName evidence="3">F-box domain-containing protein</fullName>
    </submittedName>
</protein>
<dbReference type="InterPro" id="IPR036047">
    <property type="entry name" value="F-box-like_dom_sf"/>
</dbReference>
<name>A0A8H6T3L8_9AGAR</name>
<dbReference type="AlphaFoldDB" id="A0A8H6T3L8"/>
<evidence type="ECO:0000256" key="1">
    <source>
        <dbReference type="SAM" id="MobiDB-lite"/>
    </source>
</evidence>
<accession>A0A8H6T3L8</accession>
<feature type="compositionally biased region" description="Acidic residues" evidence="1">
    <location>
        <begin position="485"/>
        <end position="508"/>
    </location>
</feature>
<dbReference type="PROSITE" id="PS50181">
    <property type="entry name" value="FBOX"/>
    <property type="match status" value="1"/>
</dbReference>
<organism evidence="3 4">
    <name type="scientific">Mycena indigotica</name>
    <dbReference type="NCBI Taxonomy" id="2126181"/>
    <lineage>
        <taxon>Eukaryota</taxon>
        <taxon>Fungi</taxon>
        <taxon>Dikarya</taxon>
        <taxon>Basidiomycota</taxon>
        <taxon>Agaricomycotina</taxon>
        <taxon>Agaricomycetes</taxon>
        <taxon>Agaricomycetidae</taxon>
        <taxon>Agaricales</taxon>
        <taxon>Marasmiineae</taxon>
        <taxon>Mycenaceae</taxon>
        <taxon>Mycena</taxon>
    </lineage>
</organism>
<sequence length="601" mass="66815">MLDALPPELLAVVLAHLPPRTLLACQLVARLWDGVVRGTPELVYRLELWRDGLLAGTGGGRTPAALLAELLHRRKAWRELTWKERHVVCMESPEQCRAYELGGGVFCLQETTGRFQVLRLGKNDAALETTELGIPMTGFEDFAFDVGQNLLAVLDVPPTTDVGSVVFRSLLDPTTPHADARLGKISFPCQRSDALFMSMQVLDDLVTIYLHSGARLLLFEWRTGEFAELNFGSSPVYRPLDGLDCHMLGPRLMLVACRRGRDGDEETWSGCLQVHSIDEFQPLVVKHVATLHLPLLSTGKCQLSSAAILVGPYIAQPAPGAAFYRANDRRIVTVVLRYSPGEWVRLVMHIRTIHRLVDAWKTDGQVQELDWDDWGPRETRMIKAGSMQNWWPRHINGECIALPTPAGRAMRLLDFNIPVHHNNTVTLPAVNDDHEIPDPGKLLDVISVTELPVVDPPTFTAEALHTGPSWCQVGILVTVPGEQGGYDESDSQSAEDESDSELFTSDDDPLPRSYPAPPSSPKPRDIVTGLFRQAVHTELPYREVVRTLRRRSNGERDDAIGTNSEDEDGESHYGLFMLDEQWVLAADVQNSHPEVVALRMG</sequence>
<dbReference type="RefSeq" id="XP_037223695.1">
    <property type="nucleotide sequence ID" value="XM_037360810.1"/>
</dbReference>
<dbReference type="Gene3D" id="1.20.1280.50">
    <property type="match status" value="1"/>
</dbReference>
<dbReference type="InterPro" id="IPR001810">
    <property type="entry name" value="F-box_dom"/>
</dbReference>
<dbReference type="SUPFAM" id="SSF81383">
    <property type="entry name" value="F-box domain"/>
    <property type="match status" value="1"/>
</dbReference>
<feature type="compositionally biased region" description="Pro residues" evidence="1">
    <location>
        <begin position="512"/>
        <end position="521"/>
    </location>
</feature>
<feature type="domain" description="F-box" evidence="2">
    <location>
        <begin position="1"/>
        <end position="46"/>
    </location>
</feature>
<dbReference type="Pfam" id="PF12937">
    <property type="entry name" value="F-box-like"/>
    <property type="match status" value="1"/>
</dbReference>